<keyword evidence="2" id="KW-1003">Cell membrane</keyword>
<dbReference type="InterPro" id="IPR003838">
    <property type="entry name" value="ABC3_permease_C"/>
</dbReference>
<dbReference type="PANTHER" id="PTHR43738:SF2">
    <property type="entry name" value="ABC TRANSPORTER PERMEASE"/>
    <property type="match status" value="1"/>
</dbReference>
<organism evidence="9 10">
    <name type="scientific">Bacterioplanes sanyensis</name>
    <dbReference type="NCBI Taxonomy" id="1249553"/>
    <lineage>
        <taxon>Bacteria</taxon>
        <taxon>Pseudomonadati</taxon>
        <taxon>Pseudomonadota</taxon>
        <taxon>Gammaproteobacteria</taxon>
        <taxon>Oceanospirillales</taxon>
        <taxon>Oceanospirillaceae</taxon>
        <taxon>Bacterioplanes</taxon>
    </lineage>
</organism>
<dbReference type="OrthoDB" id="9784014at2"/>
<feature type="domain" description="MacB-like periplasmic core" evidence="8">
    <location>
        <begin position="18"/>
        <end position="244"/>
    </location>
</feature>
<evidence type="ECO:0000256" key="6">
    <source>
        <dbReference type="SAM" id="Phobius"/>
    </source>
</evidence>
<feature type="transmembrane region" description="Helical" evidence="6">
    <location>
        <begin position="369"/>
        <end position="389"/>
    </location>
</feature>
<keyword evidence="10" id="KW-1185">Reference proteome</keyword>
<sequence>MFWRVAFFSLMHRRGAALLTLLAIAISVFTLVAVEHVRQQAKTSFTQTVSGVDLIVGARGGDINLLLYSVFHLGNANRNMSYDSFLTLKNASAVDWAIPLSMGDSHRGFRVIGTDQAFFRHFRYGQKQPLSFTAGSAFQHQNQVVIGAAVAKKYDYQLGDELVIAHGLGRQSFALHEQHPFVISGILQPTGTPVDRALYVTLEGLEIIHLPSHASTKNVTPSSITATLLGLESRLRTFQVQRQINESQPEPLMAILPGVTLSQLWDSLNLMEDTLRIIAWLILIAAFLGMGATLLASMRERQQELLVLRTLGARPWFIVLLIQAESLLITSAAITLALTLLSVALAVGQSLLSSQFGIHISGDFLHSDVLLTLAGILVVSSLVSLYPSYKAYRLSLA</sequence>
<evidence type="ECO:0000259" key="8">
    <source>
        <dbReference type="Pfam" id="PF12704"/>
    </source>
</evidence>
<keyword evidence="4 6" id="KW-1133">Transmembrane helix</keyword>
<evidence type="ECO:0000259" key="7">
    <source>
        <dbReference type="Pfam" id="PF02687"/>
    </source>
</evidence>
<evidence type="ECO:0000313" key="9">
    <source>
        <dbReference type="EMBL" id="ASP39089.1"/>
    </source>
</evidence>
<comment type="subcellular location">
    <subcellularLocation>
        <location evidence="1">Cell membrane</location>
        <topology evidence="1">Multi-pass membrane protein</topology>
    </subcellularLocation>
</comment>
<protein>
    <submittedName>
        <fullName evidence="9">Peptide ABC transporter permease</fullName>
    </submittedName>
</protein>
<dbReference type="Pfam" id="PF02687">
    <property type="entry name" value="FtsX"/>
    <property type="match status" value="1"/>
</dbReference>
<dbReference type="AlphaFoldDB" id="A0A222FK19"/>
<proteinExistence type="predicted"/>
<gene>
    <name evidence="9" type="ORF">CHH28_10530</name>
</gene>
<feature type="transmembrane region" description="Helical" evidence="6">
    <location>
        <begin position="316"/>
        <end position="349"/>
    </location>
</feature>
<evidence type="ECO:0000256" key="4">
    <source>
        <dbReference type="ARBA" id="ARBA00022989"/>
    </source>
</evidence>
<dbReference type="KEGG" id="bsan:CHH28_10530"/>
<dbReference type="GO" id="GO:0005886">
    <property type="term" value="C:plasma membrane"/>
    <property type="evidence" value="ECO:0007669"/>
    <property type="project" value="UniProtKB-SubCell"/>
</dbReference>
<evidence type="ECO:0000313" key="10">
    <source>
        <dbReference type="Proteomes" id="UP000202440"/>
    </source>
</evidence>
<accession>A0A222FK19</accession>
<dbReference type="Pfam" id="PF12704">
    <property type="entry name" value="MacB_PCD"/>
    <property type="match status" value="1"/>
</dbReference>
<dbReference type="InterPro" id="IPR025857">
    <property type="entry name" value="MacB_PCD"/>
</dbReference>
<dbReference type="Proteomes" id="UP000202440">
    <property type="component" value="Chromosome"/>
</dbReference>
<evidence type="ECO:0000256" key="3">
    <source>
        <dbReference type="ARBA" id="ARBA00022692"/>
    </source>
</evidence>
<dbReference type="PANTHER" id="PTHR43738">
    <property type="entry name" value="ABC TRANSPORTER, MEMBRANE PROTEIN"/>
    <property type="match status" value="1"/>
</dbReference>
<reference evidence="9 10" key="1">
    <citation type="submission" date="2017-07" db="EMBL/GenBank/DDBJ databases">
        <title>Annotated genome sequence of Bacterioplanes sanyensis isolated from Red Sea.</title>
        <authorList>
            <person name="Rehman Z.U."/>
        </authorList>
    </citation>
    <scope>NUCLEOTIDE SEQUENCE [LARGE SCALE GENOMIC DNA]</scope>
    <source>
        <strain evidence="9 10">NV9</strain>
    </source>
</reference>
<evidence type="ECO:0000256" key="5">
    <source>
        <dbReference type="ARBA" id="ARBA00023136"/>
    </source>
</evidence>
<evidence type="ECO:0000256" key="1">
    <source>
        <dbReference type="ARBA" id="ARBA00004651"/>
    </source>
</evidence>
<keyword evidence="3 6" id="KW-0812">Transmembrane</keyword>
<keyword evidence="5 6" id="KW-0472">Membrane</keyword>
<feature type="transmembrane region" description="Helical" evidence="6">
    <location>
        <begin position="277"/>
        <end position="296"/>
    </location>
</feature>
<dbReference type="RefSeq" id="WP_094060271.1">
    <property type="nucleotide sequence ID" value="NZ_CP022530.1"/>
</dbReference>
<feature type="domain" description="ABC3 transporter permease C-terminal" evidence="7">
    <location>
        <begin position="277"/>
        <end position="395"/>
    </location>
</feature>
<dbReference type="InterPro" id="IPR051125">
    <property type="entry name" value="ABC-4/HrtB_transporter"/>
</dbReference>
<name>A0A222FK19_9GAMM</name>
<evidence type="ECO:0000256" key="2">
    <source>
        <dbReference type="ARBA" id="ARBA00022475"/>
    </source>
</evidence>
<dbReference type="EMBL" id="CP022530">
    <property type="protein sequence ID" value="ASP39089.1"/>
    <property type="molecule type" value="Genomic_DNA"/>
</dbReference>